<protein>
    <submittedName>
        <fullName evidence="1">Zn(II)2Cys6 transcription factor</fullName>
    </submittedName>
</protein>
<sequence length="65" mass="7720">MLAVFRNQQGCLFYARRMNKQWTCPFSYYWHPVSVDAPCQAELYVVFDRYLAGRHVALPYARGKE</sequence>
<comment type="caution">
    <text evidence="1">The sequence shown here is derived from an EMBL/GenBank/DDBJ whole genome shotgun (WGS) entry which is preliminary data.</text>
</comment>
<reference evidence="1 2" key="1">
    <citation type="journal article" date="2016" name="DNA Res.">
        <title>Genome sequence of Aspergillus luchuensis NBRC 4314.</title>
        <authorList>
            <person name="Yamada O."/>
            <person name="Machida M."/>
            <person name="Hosoyama A."/>
            <person name="Goto M."/>
            <person name="Takahashi T."/>
            <person name="Futagami T."/>
            <person name="Yamagata Y."/>
            <person name="Takeuchi M."/>
            <person name="Kobayashi T."/>
            <person name="Koike H."/>
            <person name="Abe K."/>
            <person name="Asai K."/>
            <person name="Arita M."/>
            <person name="Fujita N."/>
            <person name="Fukuda K."/>
            <person name="Higa K."/>
            <person name="Horikawa H."/>
            <person name="Ishikawa T."/>
            <person name="Jinno K."/>
            <person name="Kato Y."/>
            <person name="Kirimura K."/>
            <person name="Mizutani O."/>
            <person name="Nakasone K."/>
            <person name="Sano M."/>
            <person name="Shiraishi Y."/>
            <person name="Tsukahara M."/>
            <person name="Gomi K."/>
        </authorList>
    </citation>
    <scope>NUCLEOTIDE SEQUENCE [LARGE SCALE GENOMIC DNA]</scope>
    <source>
        <strain evidence="1 2">RIB 2604</strain>
    </source>
</reference>
<evidence type="ECO:0000313" key="1">
    <source>
        <dbReference type="EMBL" id="GAT22066.1"/>
    </source>
</evidence>
<proteinExistence type="predicted"/>
<dbReference type="Proteomes" id="UP000075230">
    <property type="component" value="Unassembled WGS sequence"/>
</dbReference>
<name>A0A146F7V7_ASPKA</name>
<gene>
    <name evidence="1" type="ORF">RIB2604_01500950</name>
</gene>
<dbReference type="EMBL" id="BCWF01000015">
    <property type="protein sequence ID" value="GAT22066.1"/>
    <property type="molecule type" value="Genomic_DNA"/>
</dbReference>
<evidence type="ECO:0000313" key="2">
    <source>
        <dbReference type="Proteomes" id="UP000075230"/>
    </source>
</evidence>
<dbReference type="AlphaFoldDB" id="A0A146F7V7"/>
<accession>A0A146F7V7</accession>
<organism evidence="1 2">
    <name type="scientific">Aspergillus kawachii</name>
    <name type="common">White koji mold</name>
    <name type="synonym">Aspergillus awamori var. kawachi</name>
    <dbReference type="NCBI Taxonomy" id="1069201"/>
    <lineage>
        <taxon>Eukaryota</taxon>
        <taxon>Fungi</taxon>
        <taxon>Dikarya</taxon>
        <taxon>Ascomycota</taxon>
        <taxon>Pezizomycotina</taxon>
        <taxon>Eurotiomycetes</taxon>
        <taxon>Eurotiomycetidae</taxon>
        <taxon>Eurotiales</taxon>
        <taxon>Aspergillaceae</taxon>
        <taxon>Aspergillus</taxon>
        <taxon>Aspergillus subgen. Circumdati</taxon>
    </lineage>
</organism>
<reference evidence="2" key="2">
    <citation type="submission" date="2016-02" db="EMBL/GenBank/DDBJ databases">
        <title>Genome sequencing of Aspergillus luchuensis NBRC 4314.</title>
        <authorList>
            <person name="Yamada O."/>
        </authorList>
    </citation>
    <scope>NUCLEOTIDE SEQUENCE [LARGE SCALE GENOMIC DNA]</scope>
    <source>
        <strain evidence="2">RIB 2604</strain>
    </source>
</reference>